<dbReference type="SMART" id="SM00382">
    <property type="entry name" value="AAA"/>
    <property type="match status" value="1"/>
</dbReference>
<dbReference type="Pfam" id="PF00004">
    <property type="entry name" value="AAA"/>
    <property type="match status" value="1"/>
</dbReference>
<dbReference type="InterPro" id="IPR008921">
    <property type="entry name" value="DNA_pol3_clamp-load_cplx_C"/>
</dbReference>
<organism evidence="5">
    <name type="scientific">marine sediment metagenome</name>
    <dbReference type="NCBI Taxonomy" id="412755"/>
    <lineage>
        <taxon>unclassified sequences</taxon>
        <taxon>metagenomes</taxon>
        <taxon>ecological metagenomes</taxon>
    </lineage>
</organism>
<dbReference type="SUPFAM" id="SSF52540">
    <property type="entry name" value="P-loop containing nucleoside triphosphate hydrolases"/>
    <property type="match status" value="1"/>
</dbReference>
<sequence length="322" mass="36880">MLDIPWVEKYRPQKFEEIVSQSIAINNLRKFTQSPNIPHLIFAGPAGTGKTTTALIIARSFLKGDELKTNLLELNASDTVRIDFVRHILKNFVNQTLIKSGALKFVILDEADNIPRQVQQALRRIIEKASINVKFILMCNYINRIIDPIISRCAVFRFVSLPEEKIVERLKFIAEKEKLQIPDDKSDNFFKKLYFISRGDLRKAINALQMSVALELLHNLDVSEILRISGFLDETTLKSLIKSLENRDFKKSREIIGSIDTLDSRNFIRQISEILPSLEISTENVTKLRAFFGEIDFRINQGADKEIQVLALLGSIIEKINH</sequence>
<dbReference type="SUPFAM" id="SSF48019">
    <property type="entry name" value="post-AAA+ oligomerization domain-like"/>
    <property type="match status" value="1"/>
</dbReference>
<dbReference type="GO" id="GO:0016887">
    <property type="term" value="F:ATP hydrolysis activity"/>
    <property type="evidence" value="ECO:0007669"/>
    <property type="project" value="InterPro"/>
</dbReference>
<protein>
    <recommendedName>
        <fullName evidence="4">AAA+ ATPase domain-containing protein</fullName>
    </recommendedName>
</protein>
<dbReference type="EMBL" id="LAZR01002811">
    <property type="protein sequence ID" value="KKN25315.1"/>
    <property type="molecule type" value="Genomic_DNA"/>
</dbReference>
<dbReference type="InterPro" id="IPR013748">
    <property type="entry name" value="Rep_factorC_C"/>
</dbReference>
<evidence type="ECO:0000313" key="5">
    <source>
        <dbReference type="EMBL" id="KKN25315.1"/>
    </source>
</evidence>
<keyword evidence="3" id="KW-0067">ATP-binding</keyword>
<dbReference type="InterPro" id="IPR003593">
    <property type="entry name" value="AAA+_ATPase"/>
</dbReference>
<comment type="caution">
    <text evidence="5">The sequence shown here is derived from an EMBL/GenBank/DDBJ whole genome shotgun (WGS) entry which is preliminary data.</text>
</comment>
<dbReference type="PANTHER" id="PTHR11669">
    <property type="entry name" value="REPLICATION FACTOR C / DNA POLYMERASE III GAMMA-TAU SUBUNIT"/>
    <property type="match status" value="1"/>
</dbReference>
<dbReference type="Gene3D" id="3.40.50.300">
    <property type="entry name" value="P-loop containing nucleotide triphosphate hydrolases"/>
    <property type="match status" value="1"/>
</dbReference>
<evidence type="ECO:0000256" key="1">
    <source>
        <dbReference type="ARBA" id="ARBA00022705"/>
    </source>
</evidence>
<dbReference type="GO" id="GO:0006261">
    <property type="term" value="P:DNA-templated DNA replication"/>
    <property type="evidence" value="ECO:0007669"/>
    <property type="project" value="TreeGrafter"/>
</dbReference>
<dbReference type="AlphaFoldDB" id="A0A0F9P0M6"/>
<keyword evidence="1" id="KW-0235">DNA replication</keyword>
<dbReference type="GO" id="GO:0006281">
    <property type="term" value="P:DNA repair"/>
    <property type="evidence" value="ECO:0007669"/>
    <property type="project" value="TreeGrafter"/>
</dbReference>
<dbReference type="InterPro" id="IPR047854">
    <property type="entry name" value="RFC_lid"/>
</dbReference>
<keyword evidence="2" id="KW-0547">Nucleotide-binding</keyword>
<dbReference type="GO" id="GO:0003689">
    <property type="term" value="F:DNA clamp loader activity"/>
    <property type="evidence" value="ECO:0007669"/>
    <property type="project" value="TreeGrafter"/>
</dbReference>
<dbReference type="GO" id="GO:0005524">
    <property type="term" value="F:ATP binding"/>
    <property type="evidence" value="ECO:0007669"/>
    <property type="project" value="UniProtKB-KW"/>
</dbReference>
<dbReference type="InterPro" id="IPR003959">
    <property type="entry name" value="ATPase_AAA_core"/>
</dbReference>
<evidence type="ECO:0000256" key="2">
    <source>
        <dbReference type="ARBA" id="ARBA00022741"/>
    </source>
</evidence>
<name>A0A0F9P0M6_9ZZZZ</name>
<dbReference type="Gene3D" id="1.20.272.10">
    <property type="match status" value="1"/>
</dbReference>
<reference evidence="5" key="1">
    <citation type="journal article" date="2015" name="Nature">
        <title>Complex archaea that bridge the gap between prokaryotes and eukaryotes.</title>
        <authorList>
            <person name="Spang A."/>
            <person name="Saw J.H."/>
            <person name="Jorgensen S.L."/>
            <person name="Zaremba-Niedzwiedzka K."/>
            <person name="Martijn J."/>
            <person name="Lind A.E."/>
            <person name="van Eijk R."/>
            <person name="Schleper C."/>
            <person name="Guy L."/>
            <person name="Ettema T.J."/>
        </authorList>
    </citation>
    <scope>NUCLEOTIDE SEQUENCE</scope>
</reference>
<dbReference type="Pfam" id="PF08542">
    <property type="entry name" value="Rep_fac_C"/>
    <property type="match status" value="1"/>
</dbReference>
<dbReference type="PANTHER" id="PTHR11669:SF20">
    <property type="entry name" value="REPLICATION FACTOR C SUBUNIT 4"/>
    <property type="match status" value="1"/>
</dbReference>
<proteinExistence type="predicted"/>
<feature type="domain" description="AAA+ ATPase" evidence="4">
    <location>
        <begin position="36"/>
        <end position="163"/>
    </location>
</feature>
<dbReference type="CDD" id="cd18140">
    <property type="entry name" value="HLD_clamp_RFC"/>
    <property type="match status" value="1"/>
</dbReference>
<accession>A0A0F9P0M6</accession>
<dbReference type="CDD" id="cd00009">
    <property type="entry name" value="AAA"/>
    <property type="match status" value="1"/>
</dbReference>
<dbReference type="GO" id="GO:0003677">
    <property type="term" value="F:DNA binding"/>
    <property type="evidence" value="ECO:0007669"/>
    <property type="project" value="InterPro"/>
</dbReference>
<evidence type="ECO:0000259" key="4">
    <source>
        <dbReference type="SMART" id="SM00382"/>
    </source>
</evidence>
<dbReference type="GO" id="GO:0005663">
    <property type="term" value="C:DNA replication factor C complex"/>
    <property type="evidence" value="ECO:0007669"/>
    <property type="project" value="TreeGrafter"/>
</dbReference>
<evidence type="ECO:0000256" key="3">
    <source>
        <dbReference type="ARBA" id="ARBA00022840"/>
    </source>
</evidence>
<dbReference type="InterPro" id="IPR050238">
    <property type="entry name" value="DNA_Rep/Repair_Clamp_Loader"/>
</dbReference>
<dbReference type="InterPro" id="IPR027417">
    <property type="entry name" value="P-loop_NTPase"/>
</dbReference>
<dbReference type="Gene3D" id="1.10.8.60">
    <property type="match status" value="1"/>
</dbReference>
<gene>
    <name evidence="5" type="ORF">LCGC14_0886050</name>
</gene>